<organism evidence="1 2">
    <name type="scientific">Periconia digitata</name>
    <dbReference type="NCBI Taxonomy" id="1303443"/>
    <lineage>
        <taxon>Eukaryota</taxon>
        <taxon>Fungi</taxon>
        <taxon>Dikarya</taxon>
        <taxon>Ascomycota</taxon>
        <taxon>Pezizomycotina</taxon>
        <taxon>Dothideomycetes</taxon>
        <taxon>Pleosporomycetidae</taxon>
        <taxon>Pleosporales</taxon>
        <taxon>Massarineae</taxon>
        <taxon>Periconiaceae</taxon>
        <taxon>Periconia</taxon>
    </lineage>
</organism>
<reference evidence="1" key="1">
    <citation type="submission" date="2023-01" db="EMBL/GenBank/DDBJ databases">
        <authorList>
            <person name="Van Ghelder C."/>
            <person name="Rancurel C."/>
        </authorList>
    </citation>
    <scope>NUCLEOTIDE SEQUENCE</scope>
    <source>
        <strain evidence="1">CNCM I-4278</strain>
    </source>
</reference>
<protein>
    <submittedName>
        <fullName evidence="1">Uncharacterized protein</fullName>
    </submittedName>
</protein>
<dbReference type="AlphaFoldDB" id="A0A9W4UMC0"/>
<accession>A0A9W4UMC0</accession>
<gene>
    <name evidence="1" type="ORF">PDIGIT_LOCUS10608</name>
</gene>
<proteinExistence type="predicted"/>
<evidence type="ECO:0000313" key="2">
    <source>
        <dbReference type="Proteomes" id="UP001152607"/>
    </source>
</evidence>
<keyword evidence="2" id="KW-1185">Reference proteome</keyword>
<sequence>MLPSRSLPYPKIALLAKIIALRASASSYYPPLFHMPGFTLDKALAYSAEPFL</sequence>
<comment type="caution">
    <text evidence="1">The sequence shown here is derived from an EMBL/GenBank/DDBJ whole genome shotgun (WGS) entry which is preliminary data.</text>
</comment>
<dbReference type="EMBL" id="CAOQHR010000007">
    <property type="protein sequence ID" value="CAI6337496.1"/>
    <property type="molecule type" value="Genomic_DNA"/>
</dbReference>
<dbReference type="Proteomes" id="UP001152607">
    <property type="component" value="Unassembled WGS sequence"/>
</dbReference>
<evidence type="ECO:0000313" key="1">
    <source>
        <dbReference type="EMBL" id="CAI6337496.1"/>
    </source>
</evidence>
<name>A0A9W4UMC0_9PLEO</name>